<comment type="caution">
    <text evidence="2">The sequence shown here is derived from an EMBL/GenBank/DDBJ whole genome shotgun (WGS) entry which is preliminary data.</text>
</comment>
<proteinExistence type="predicted"/>
<protein>
    <submittedName>
        <fullName evidence="2">Uncharacterized protein</fullName>
    </submittedName>
</protein>
<dbReference type="Proteomes" id="UP000179242">
    <property type="component" value="Unassembled WGS sequence"/>
</dbReference>
<evidence type="ECO:0000313" key="2">
    <source>
        <dbReference type="EMBL" id="OGC39685.1"/>
    </source>
</evidence>
<evidence type="ECO:0000256" key="1">
    <source>
        <dbReference type="SAM" id="Phobius"/>
    </source>
</evidence>
<keyword evidence="1" id="KW-0812">Transmembrane</keyword>
<sequence>MRRYRAGCDWSAACLAGRQAIAARRFIPPKAGFILIGEIFRAVFKNFIGLVWIIYYYLYIFF</sequence>
<dbReference type="EMBL" id="MEUJ01000006">
    <property type="protein sequence ID" value="OGC39685.1"/>
    <property type="molecule type" value="Genomic_DNA"/>
</dbReference>
<gene>
    <name evidence="2" type="ORF">A2438_06865</name>
</gene>
<reference evidence="2 3" key="1">
    <citation type="journal article" date="2016" name="Nat. Commun.">
        <title>Thousands of microbial genomes shed light on interconnected biogeochemical processes in an aquifer system.</title>
        <authorList>
            <person name="Anantharaman K."/>
            <person name="Brown C.T."/>
            <person name="Hug L.A."/>
            <person name="Sharon I."/>
            <person name="Castelle C.J."/>
            <person name="Probst A.J."/>
            <person name="Thomas B.C."/>
            <person name="Singh A."/>
            <person name="Wilkins M.J."/>
            <person name="Karaoz U."/>
            <person name="Brodie E.L."/>
            <person name="Williams K.H."/>
            <person name="Hubbard S.S."/>
            <person name="Banfield J.F."/>
        </authorList>
    </citation>
    <scope>NUCLEOTIDE SEQUENCE [LARGE SCALE GENOMIC DNA]</scope>
</reference>
<organism evidence="2 3">
    <name type="scientific">candidate division WOR-1 bacterium RIFOXYC2_FULL_46_14</name>
    <dbReference type="NCBI Taxonomy" id="1802587"/>
    <lineage>
        <taxon>Bacteria</taxon>
        <taxon>Bacillati</taxon>
        <taxon>Saganbacteria</taxon>
    </lineage>
</organism>
<dbReference type="AlphaFoldDB" id="A0A1F4U3X7"/>
<keyword evidence="1" id="KW-1133">Transmembrane helix</keyword>
<feature type="transmembrane region" description="Helical" evidence="1">
    <location>
        <begin position="32"/>
        <end position="58"/>
    </location>
</feature>
<accession>A0A1F4U3X7</accession>
<keyword evidence="1" id="KW-0472">Membrane</keyword>
<name>A0A1F4U3X7_UNCSA</name>
<evidence type="ECO:0000313" key="3">
    <source>
        <dbReference type="Proteomes" id="UP000179242"/>
    </source>
</evidence>